<feature type="transmembrane region" description="Helical" evidence="1">
    <location>
        <begin position="425"/>
        <end position="443"/>
    </location>
</feature>
<dbReference type="AlphaFoldDB" id="A0A8H3INZ4"/>
<dbReference type="PANTHER" id="PTHR23028">
    <property type="entry name" value="ACETYLTRANSFERASE"/>
    <property type="match status" value="1"/>
</dbReference>
<comment type="caution">
    <text evidence="3">The sequence shown here is derived from an EMBL/GenBank/DDBJ whole genome shotgun (WGS) entry which is preliminary data.</text>
</comment>
<dbReference type="InterPro" id="IPR050879">
    <property type="entry name" value="Acyltransferase_3"/>
</dbReference>
<keyword evidence="4" id="KW-1185">Reference proteome</keyword>
<dbReference type="Proteomes" id="UP000664169">
    <property type="component" value="Unassembled WGS sequence"/>
</dbReference>
<organism evidence="3 4">
    <name type="scientific">Gomphillus americanus</name>
    <dbReference type="NCBI Taxonomy" id="1940652"/>
    <lineage>
        <taxon>Eukaryota</taxon>
        <taxon>Fungi</taxon>
        <taxon>Dikarya</taxon>
        <taxon>Ascomycota</taxon>
        <taxon>Pezizomycotina</taxon>
        <taxon>Lecanoromycetes</taxon>
        <taxon>OSLEUM clade</taxon>
        <taxon>Ostropomycetidae</taxon>
        <taxon>Ostropales</taxon>
        <taxon>Graphidaceae</taxon>
        <taxon>Gomphilloideae</taxon>
        <taxon>Gomphillus</taxon>
    </lineage>
</organism>
<keyword evidence="1" id="KW-0472">Membrane</keyword>
<evidence type="ECO:0000259" key="2">
    <source>
        <dbReference type="Pfam" id="PF01757"/>
    </source>
</evidence>
<dbReference type="OrthoDB" id="5819582at2759"/>
<evidence type="ECO:0000256" key="1">
    <source>
        <dbReference type="SAM" id="Phobius"/>
    </source>
</evidence>
<feature type="transmembrane region" description="Helical" evidence="1">
    <location>
        <begin position="170"/>
        <end position="188"/>
    </location>
</feature>
<feature type="transmembrane region" description="Helical" evidence="1">
    <location>
        <begin position="268"/>
        <end position="286"/>
    </location>
</feature>
<feature type="transmembrane region" description="Helical" evidence="1">
    <location>
        <begin position="229"/>
        <end position="256"/>
    </location>
</feature>
<dbReference type="PANTHER" id="PTHR23028:SF134">
    <property type="entry name" value="PUTATIVE (AFU_ORTHOLOGUE AFUA_4G08520)-RELATED"/>
    <property type="match status" value="1"/>
</dbReference>
<name>A0A8H3INZ4_9LECA</name>
<evidence type="ECO:0000313" key="4">
    <source>
        <dbReference type="Proteomes" id="UP000664169"/>
    </source>
</evidence>
<feature type="transmembrane region" description="Helical" evidence="1">
    <location>
        <begin position="482"/>
        <end position="506"/>
    </location>
</feature>
<feature type="transmembrane region" description="Helical" evidence="1">
    <location>
        <begin position="110"/>
        <end position="133"/>
    </location>
</feature>
<feature type="transmembrane region" description="Helical" evidence="1">
    <location>
        <begin position="292"/>
        <end position="317"/>
    </location>
</feature>
<evidence type="ECO:0000313" key="3">
    <source>
        <dbReference type="EMBL" id="CAF9927970.1"/>
    </source>
</evidence>
<accession>A0A8H3INZ4</accession>
<gene>
    <name evidence="3" type="ORF">GOMPHAMPRED_004562</name>
</gene>
<keyword evidence="1" id="KW-0812">Transmembrane</keyword>
<dbReference type="GO" id="GO:0016747">
    <property type="term" value="F:acyltransferase activity, transferring groups other than amino-acyl groups"/>
    <property type="evidence" value="ECO:0007669"/>
    <property type="project" value="InterPro"/>
</dbReference>
<reference evidence="3" key="1">
    <citation type="submission" date="2021-03" db="EMBL/GenBank/DDBJ databases">
        <authorList>
            <person name="Tagirdzhanova G."/>
        </authorList>
    </citation>
    <scope>NUCLEOTIDE SEQUENCE</scope>
</reference>
<feature type="transmembrane region" description="Helical" evidence="1">
    <location>
        <begin position="329"/>
        <end position="349"/>
    </location>
</feature>
<proteinExistence type="predicted"/>
<dbReference type="Pfam" id="PF01757">
    <property type="entry name" value="Acyl_transf_3"/>
    <property type="match status" value="1"/>
</dbReference>
<dbReference type="EMBL" id="CAJPDQ010000028">
    <property type="protein sequence ID" value="CAF9927970.1"/>
    <property type="molecule type" value="Genomic_DNA"/>
</dbReference>
<dbReference type="InterPro" id="IPR002656">
    <property type="entry name" value="Acyl_transf_3_dom"/>
</dbReference>
<feature type="domain" description="Acyltransferase 3" evidence="2">
    <location>
        <begin position="57"/>
        <end position="451"/>
    </location>
</feature>
<protein>
    <recommendedName>
        <fullName evidence="2">Acyltransferase 3 domain-containing protein</fullName>
    </recommendedName>
</protein>
<sequence>MAFEKASPSRASVESEDYHFGSLSKLEEQSLLIQANEPRYEFTPPPSPTLPPAQPTAFLDGVRGIAAFLVFLHHFAPNFYFEEHHHGFGQKDPNTNETWHHFASLPFIRIFYTGGDAAVALFFVLSGYVLTVVPLTKIIHMTREGGGTREGWRTVVKSILSAVIRRPIRLYLPAFLVSITYAALRHTVFGPLTAFPELQPSVGAEISSCAHEFVKFFNPFQRHGINRVWFSYGVVVWTIPIELKGSMLVFLLTALYAFASQSRFYRKLYFLQLIALSILLLLLNQWTMSLFVAGMVLALCDILGLHFTSLSIPLPLINRRRHSSSSSKVWIHFTRLLNHIYLIAGFYLLTQPSHKSSVNYSLYTPGWHFLTKLIPKTYLTESGVVNWFDPEYFRFWTSIGGVLTLYALLRITWCQRAFATRVPMYLGKISFALYLTHVTVLIVTEPFVLRITGQWFDGSPMGERWYDDKVYLPEWGYMGLNVRYFGCMAMQLSVCLMVAHMVTILFDWPALRLAHKVAQILRLSNGIKSKPARSDVFIAAPAKREDLYEEKTRGRRLA</sequence>
<feature type="transmembrane region" description="Helical" evidence="1">
    <location>
        <begin position="393"/>
        <end position="413"/>
    </location>
</feature>
<keyword evidence="1" id="KW-1133">Transmembrane helix</keyword>